<dbReference type="PANTHER" id="PTHR12894:SF27">
    <property type="entry name" value="TRANSFORMING GROWTH FACTOR-BETA RECEPTOR-ASSOCIATED PROTEIN 1"/>
    <property type="match status" value="1"/>
</dbReference>
<dbReference type="GeneID" id="55996667"/>
<gene>
    <name evidence="7" type="ORF">TRUGW13939_09183</name>
</gene>
<feature type="compositionally biased region" description="Polar residues" evidence="5">
    <location>
        <begin position="259"/>
        <end position="272"/>
    </location>
</feature>
<evidence type="ECO:0000256" key="5">
    <source>
        <dbReference type="SAM" id="MobiDB-lite"/>
    </source>
</evidence>
<dbReference type="PROSITE" id="PS50219">
    <property type="entry name" value="CNH"/>
    <property type="match status" value="1"/>
</dbReference>
<name>A0A7H8R7B5_TALRU</name>
<sequence length="1208" mass="133888">MDESAGPRKRRKLSASTAPPYVLRQLLDKVPLAAEEGGPEIHITCVEYWNDNLYIGTSAAEILHFVSLPPDPDDESSEPNFILASRLPITGSPDQEHGIQQIVLLPAASKACVLCNGFVTFYTLPELSPAFENNVKVKNCHWIGGLDLNQDVGEDATESPVIMIAVQNRIMIVRIGDAAQLLRNIEFPGCLVGLRRDTIACVADENAYSLLEVEHQQKIPLFPISSSSEVFELGRVQDIPQSLSALKRSSSESYGNLDAGTSSGHGRSTSLNAFAEGLGGSRRGSSQHAIREDRSNSLTPDLLGNSSPRRSMSGDRQDANTAKDLPAPPRQEPDTDIQKPLPPAPKLNLARLKPHIVSPTPSEFLLVTGTAETEPGVGMFVNTDGDVVRGTMEFQRYPETVVVDSPGDSGQGGASPEPIEGFVLAVLKLDENDNVHKCLEIQRWDVNPGEAGRQKSLLDIPSSSDLENVGIGHTIGPSNLNFFELGDLLRMVKLQTPKKPGGTYTPAEEADPRTNATIEQLRKEKELFESQELSDSDTGKKVTSSKNWEIEKTKEGAAFARGLGNARSSLILWSGDQVWSILRNPLPLQLETLLESTQTWKDGRLVSVDRGAIVDLLDSMKTIEPKTEAEFLGLGYIRQKAGLLLFADLLAMAPPNRTEATIRATEEALVESDLDPRLILFLVPFLSDEVLVSKEGIWVHHGLAKVAGFYLEHLSEWKTVSLSAEDPVLDLLKGYLSAWQRRRGYGSVTNDTNVFDSVDAALLHLILEREAQARQSSRPVNTARGELNGLADHWKADFDHAIALLERYHRLFVLSRLYQSRKMSNKVLRTWRRIAEGEKDDDPEVTVPGVEEHVRKYLGKIRDTQLVEEYGSWLASRNTSLAIRVFSDDSSRVKLDPNDVVELLKARAPNAVQDYLEHLVFSKNYSQYVDDLIAYYLDTILNVLQSSAEARASLRESYSTYRALRPPKPTYLHFISENAPSEAWWQSRLRLLQLLGGPNTVFTATAGKDLPYSIEAVLSRIEPFQDELVSESIILDGRQGRHKEALRLLTHGLGDYDSAIRYCLFGGSSSAQSIKGSEQAELFRCLLMEFLRIEDVSDRIERTSDLLARFSHWFEVHDVLAMVPDDWSVDILSGFLAHVFRDLVSQGREVRVQKALSASLNLRVGVEYLQDVEKRGAWIEDDEGLRSLKGTSTSTVQDDFGDMVSAGL</sequence>
<dbReference type="Proteomes" id="UP000509510">
    <property type="component" value="Chromosome V"/>
</dbReference>
<dbReference type="GO" id="GO:0005737">
    <property type="term" value="C:cytoplasm"/>
    <property type="evidence" value="ECO:0007669"/>
    <property type="project" value="UniProtKB-SubCell"/>
</dbReference>
<proteinExistence type="predicted"/>
<evidence type="ECO:0000256" key="3">
    <source>
        <dbReference type="ARBA" id="ARBA00022490"/>
    </source>
</evidence>
<dbReference type="GO" id="GO:0034058">
    <property type="term" value="P:endosomal vesicle fusion"/>
    <property type="evidence" value="ECO:0007669"/>
    <property type="project" value="TreeGrafter"/>
</dbReference>
<dbReference type="GO" id="GO:0016020">
    <property type="term" value="C:membrane"/>
    <property type="evidence" value="ECO:0007669"/>
    <property type="project" value="TreeGrafter"/>
</dbReference>
<dbReference type="AlphaFoldDB" id="A0A7H8R7B5"/>
<evidence type="ECO:0000313" key="8">
    <source>
        <dbReference type="Proteomes" id="UP000509510"/>
    </source>
</evidence>
<evidence type="ECO:0000256" key="4">
    <source>
        <dbReference type="ARBA" id="ARBA00022927"/>
    </source>
</evidence>
<feature type="compositionally biased region" description="Polar residues" evidence="5">
    <location>
        <begin position="296"/>
        <end position="310"/>
    </location>
</feature>
<protein>
    <recommendedName>
        <fullName evidence="6">CNH domain-containing protein</fullName>
    </recommendedName>
</protein>
<accession>A0A7H8R7B5</accession>
<dbReference type="PANTHER" id="PTHR12894">
    <property type="entry name" value="CNH DOMAIN CONTAINING"/>
    <property type="match status" value="1"/>
</dbReference>
<evidence type="ECO:0000313" key="7">
    <source>
        <dbReference type="EMBL" id="QKX62027.1"/>
    </source>
</evidence>
<evidence type="ECO:0000256" key="2">
    <source>
        <dbReference type="ARBA" id="ARBA00022448"/>
    </source>
</evidence>
<keyword evidence="3" id="KW-0963">Cytoplasm</keyword>
<dbReference type="EMBL" id="CP055902">
    <property type="protein sequence ID" value="QKX62027.1"/>
    <property type="molecule type" value="Genomic_DNA"/>
</dbReference>
<evidence type="ECO:0000256" key="1">
    <source>
        <dbReference type="ARBA" id="ARBA00004496"/>
    </source>
</evidence>
<dbReference type="RefSeq" id="XP_035348201.1">
    <property type="nucleotide sequence ID" value="XM_035492308.1"/>
</dbReference>
<keyword evidence="2" id="KW-0813">Transport</keyword>
<keyword evidence="4" id="KW-0653">Protein transport</keyword>
<keyword evidence="8" id="KW-1185">Reference proteome</keyword>
<feature type="region of interest" description="Disordered" evidence="5">
    <location>
        <begin position="247"/>
        <end position="344"/>
    </location>
</feature>
<feature type="domain" description="CNH" evidence="6">
    <location>
        <begin position="40"/>
        <end position="454"/>
    </location>
</feature>
<reference evidence="8" key="1">
    <citation type="submission" date="2020-06" db="EMBL/GenBank/DDBJ databases">
        <title>A chromosome-scale genome assembly of Talaromyces rugulosus W13939.</title>
        <authorList>
            <person name="Wang B."/>
            <person name="Guo L."/>
            <person name="Ye K."/>
            <person name="Wang L."/>
        </authorList>
    </citation>
    <scope>NUCLEOTIDE SEQUENCE [LARGE SCALE GENOMIC DNA]</scope>
    <source>
        <strain evidence="8">W13939</strain>
    </source>
</reference>
<dbReference type="OrthoDB" id="5325112at2759"/>
<organism evidence="7 8">
    <name type="scientific">Talaromyces rugulosus</name>
    <name type="common">Penicillium rugulosum</name>
    <dbReference type="NCBI Taxonomy" id="121627"/>
    <lineage>
        <taxon>Eukaryota</taxon>
        <taxon>Fungi</taxon>
        <taxon>Dikarya</taxon>
        <taxon>Ascomycota</taxon>
        <taxon>Pezizomycotina</taxon>
        <taxon>Eurotiomycetes</taxon>
        <taxon>Eurotiomycetidae</taxon>
        <taxon>Eurotiales</taxon>
        <taxon>Trichocomaceae</taxon>
        <taxon>Talaromyces</taxon>
        <taxon>Talaromyces sect. Islandici</taxon>
    </lineage>
</organism>
<dbReference type="KEGG" id="trg:TRUGW13939_09183"/>
<comment type="subcellular location">
    <subcellularLocation>
        <location evidence="1">Cytoplasm</location>
    </subcellularLocation>
</comment>
<evidence type="ECO:0000259" key="6">
    <source>
        <dbReference type="PROSITE" id="PS50219"/>
    </source>
</evidence>
<dbReference type="GO" id="GO:0006914">
    <property type="term" value="P:autophagy"/>
    <property type="evidence" value="ECO:0007669"/>
    <property type="project" value="TreeGrafter"/>
</dbReference>
<dbReference type="InterPro" id="IPR001180">
    <property type="entry name" value="CNH_dom"/>
</dbReference>
<dbReference type="InterPro" id="IPR032914">
    <property type="entry name" value="Vam6/VPS39/TRAP1"/>
</dbReference>
<dbReference type="GO" id="GO:0015031">
    <property type="term" value="P:protein transport"/>
    <property type="evidence" value="ECO:0007669"/>
    <property type="project" value="UniProtKB-KW"/>
</dbReference>